<evidence type="ECO:0000256" key="1">
    <source>
        <dbReference type="SAM" id="MobiDB-lite"/>
    </source>
</evidence>
<sequence>MTIRQGPVGRARVGVVVGALRRVGAARGAGALDGWLHRIRLALERAERGGDADWWAGRLLTAGIAGSPEPGAHRQLLELLAARAGHDERFGPAFWAGLPLPAADRIALLGRLADGSADRAGTVRGSAAELLAADPHTVLPLLCGWYEHAGPAAADLADALLFEHRALALDELTEALVAAAHPRADALLGRLAEREPSALCRAVDRWSHDPRPERHVAAAVHALRTAPHAGGSGAQLLRLAARTLLARDDEPGLHGAALALLVRDPQARAEHLPAALAAYRAGDPFLTDEVLGELVEEYPVEVLEAVRARLTVPGARAGDGLRALGRAVDPAVVRSGMLFAAELLRERPEQAGQIADHLDRLLEAGRDGRPLLPAVLAAAPPERARFAPVLAAPGNGRAGLLDALLAAEREPEVLGAVVEALAARHAGHPPSRVRELLCRVADRWPGADAVLVRCAGRWAGFARLLADWPADAPPPPAGPRLTAMRALTGAGRDPQYAAAEAERQVDRPGGRLTGHTGGLPVPGQGRSHGTL</sequence>
<organism evidence="2 3">
    <name type="scientific">Kitasatospora cheerisanensis KCTC 2395</name>
    <dbReference type="NCBI Taxonomy" id="1348663"/>
    <lineage>
        <taxon>Bacteria</taxon>
        <taxon>Bacillati</taxon>
        <taxon>Actinomycetota</taxon>
        <taxon>Actinomycetes</taxon>
        <taxon>Kitasatosporales</taxon>
        <taxon>Streptomycetaceae</taxon>
        <taxon>Kitasatospora</taxon>
    </lineage>
</organism>
<dbReference type="eggNOG" id="COG5635">
    <property type="taxonomic scope" value="Bacteria"/>
</dbReference>
<dbReference type="RefSeq" id="WP_157032186.1">
    <property type="nucleotide sequence ID" value="NZ_KK853997.1"/>
</dbReference>
<evidence type="ECO:0000313" key="2">
    <source>
        <dbReference type="EMBL" id="KDN82950.1"/>
    </source>
</evidence>
<accession>A0A066YYD4</accession>
<reference evidence="2 3" key="1">
    <citation type="submission" date="2014-05" db="EMBL/GenBank/DDBJ databases">
        <title>Draft Genome Sequence of Kitasatospora cheerisanensis KCTC 2395.</title>
        <authorList>
            <person name="Nam D.H."/>
        </authorList>
    </citation>
    <scope>NUCLEOTIDE SEQUENCE [LARGE SCALE GENOMIC DNA]</scope>
    <source>
        <strain evidence="2 3">KCTC 2395</strain>
    </source>
</reference>
<feature type="region of interest" description="Disordered" evidence="1">
    <location>
        <begin position="494"/>
        <end position="531"/>
    </location>
</feature>
<keyword evidence="3" id="KW-1185">Reference proteome</keyword>
<gene>
    <name evidence="2" type="ORF">KCH_53100</name>
</gene>
<evidence type="ECO:0000313" key="3">
    <source>
        <dbReference type="Proteomes" id="UP000027178"/>
    </source>
</evidence>
<dbReference type="HOGENOM" id="CLU_512664_0_0_11"/>
<comment type="caution">
    <text evidence="2">The sequence shown here is derived from an EMBL/GenBank/DDBJ whole genome shotgun (WGS) entry which is preliminary data.</text>
</comment>
<dbReference type="Proteomes" id="UP000027178">
    <property type="component" value="Unassembled WGS sequence"/>
</dbReference>
<dbReference type="EMBL" id="JNBY01000098">
    <property type="protein sequence ID" value="KDN82950.1"/>
    <property type="molecule type" value="Genomic_DNA"/>
</dbReference>
<feature type="compositionally biased region" description="Basic and acidic residues" evidence="1">
    <location>
        <begin position="500"/>
        <end position="509"/>
    </location>
</feature>
<dbReference type="OrthoDB" id="4194218at2"/>
<dbReference type="PATRIC" id="fig|1348663.4.peg.5139"/>
<dbReference type="AlphaFoldDB" id="A0A066YYD4"/>
<proteinExistence type="predicted"/>
<protein>
    <submittedName>
        <fullName evidence="2">Uncharacterized protein</fullName>
    </submittedName>
</protein>
<name>A0A066YYD4_9ACTN</name>